<comment type="similarity">
    <text evidence="1">Belongs to the short-chain dehydrogenases/reductases (SDR) family.</text>
</comment>
<dbReference type="AlphaFoldDB" id="A0A3N6NT50"/>
<dbReference type="EMBL" id="RCBY01000242">
    <property type="protein sequence ID" value="RQH27566.1"/>
    <property type="molecule type" value="Genomic_DNA"/>
</dbReference>
<reference evidence="3 5" key="1">
    <citation type="journal article" date="2018" name="ACS Chem. Biol.">
        <title>Ketoreductase domain dysfunction expands chemodiversity: malyngamide biosynthesis in the cyanobacterium Okeania hirsuta.</title>
        <authorList>
            <person name="Moss N.A."/>
            <person name="Leao T."/>
            <person name="Rankin M."/>
            <person name="McCullough T.M."/>
            <person name="Qu P."/>
            <person name="Korobeynikov A."/>
            <person name="Smith J.L."/>
            <person name="Gerwick L."/>
            <person name="Gerwick W.H."/>
        </authorList>
    </citation>
    <scope>NUCLEOTIDE SEQUENCE [LARGE SCALE GENOMIC DNA]</scope>
    <source>
        <strain evidence="3 5">PAB10Feb10-1</strain>
    </source>
</reference>
<evidence type="ECO:0000313" key="4">
    <source>
        <dbReference type="EMBL" id="RQH53400.1"/>
    </source>
</evidence>
<name>A0A3N6NT50_9CYAN</name>
<keyword evidence="5" id="KW-1185">Reference proteome</keyword>
<dbReference type="GO" id="GO:0016491">
    <property type="term" value="F:oxidoreductase activity"/>
    <property type="evidence" value="ECO:0007669"/>
    <property type="project" value="UniProtKB-KW"/>
</dbReference>
<evidence type="ECO:0000313" key="5">
    <source>
        <dbReference type="Proteomes" id="UP000269154"/>
    </source>
</evidence>
<protein>
    <submittedName>
        <fullName evidence="3">SDR family oxidoreductase</fullName>
    </submittedName>
</protein>
<dbReference type="InterPro" id="IPR036291">
    <property type="entry name" value="NAD(P)-bd_dom_sf"/>
</dbReference>
<dbReference type="RefSeq" id="WP_124146271.1">
    <property type="nucleotide sequence ID" value="NZ_CAWOKI010000147.1"/>
</dbReference>
<accession>A0A3N6NT50</accession>
<sequence length="235" mass="25923">MSKKYLVITGGSRGIGLATAKLFLEQEFQVINLSRNLCPLPDVVNIQIDLAAKGFEENLKQELLPKLEYSERVILVHNAARLDKDNVENIQANNLRDILEINMVAPTILNQIVMPKMSKGSAIIYVGSTLSEKAVPGAFSYVTSKHAAVGLMRATCQDLIDRGIHTACVCPGFTDTPMLRNHLNHDETIIEQIKTMNAQNRLIEASEIAQTIYFAATNPVINGAIIHANMGQKER</sequence>
<proteinExistence type="inferred from homology"/>
<dbReference type="EMBL" id="RCBY01000014">
    <property type="protein sequence ID" value="RQH53400.1"/>
    <property type="molecule type" value="Genomic_DNA"/>
</dbReference>
<dbReference type="InterPro" id="IPR020904">
    <property type="entry name" value="Sc_DH/Rdtase_CS"/>
</dbReference>
<evidence type="ECO:0000256" key="1">
    <source>
        <dbReference type="ARBA" id="ARBA00006484"/>
    </source>
</evidence>
<dbReference type="Gene3D" id="3.40.50.720">
    <property type="entry name" value="NAD(P)-binding Rossmann-like Domain"/>
    <property type="match status" value="1"/>
</dbReference>
<dbReference type="InterPro" id="IPR002347">
    <property type="entry name" value="SDR_fam"/>
</dbReference>
<dbReference type="PRINTS" id="PR00081">
    <property type="entry name" value="GDHRDH"/>
</dbReference>
<evidence type="ECO:0000313" key="3">
    <source>
        <dbReference type="EMBL" id="RQH27566.1"/>
    </source>
</evidence>
<gene>
    <name evidence="4" type="ORF">D5R40_04310</name>
    <name evidence="3" type="ORF">D5R40_27090</name>
</gene>
<dbReference type="Proteomes" id="UP000269154">
    <property type="component" value="Unassembled WGS sequence"/>
</dbReference>
<dbReference type="PANTHER" id="PTHR43477">
    <property type="entry name" value="DIHYDROANTICAPSIN 7-DEHYDROGENASE"/>
    <property type="match status" value="1"/>
</dbReference>
<dbReference type="InterPro" id="IPR051122">
    <property type="entry name" value="SDR_DHRS6-like"/>
</dbReference>
<comment type="caution">
    <text evidence="3">The sequence shown here is derived from an EMBL/GenBank/DDBJ whole genome shotgun (WGS) entry which is preliminary data.</text>
</comment>
<dbReference type="CDD" id="cd05233">
    <property type="entry name" value="SDR_c"/>
    <property type="match status" value="1"/>
</dbReference>
<evidence type="ECO:0000256" key="2">
    <source>
        <dbReference type="ARBA" id="ARBA00023002"/>
    </source>
</evidence>
<dbReference type="PANTHER" id="PTHR43477:SF1">
    <property type="entry name" value="DIHYDROANTICAPSIN 7-DEHYDROGENASE"/>
    <property type="match status" value="1"/>
</dbReference>
<dbReference type="Pfam" id="PF00106">
    <property type="entry name" value="adh_short"/>
    <property type="match status" value="1"/>
</dbReference>
<dbReference type="SUPFAM" id="SSF51735">
    <property type="entry name" value="NAD(P)-binding Rossmann-fold domains"/>
    <property type="match status" value="1"/>
</dbReference>
<dbReference type="PROSITE" id="PS00061">
    <property type="entry name" value="ADH_SHORT"/>
    <property type="match status" value="1"/>
</dbReference>
<dbReference type="OrthoDB" id="20590at2"/>
<organism evidence="3 5">
    <name type="scientific">Okeania hirsuta</name>
    <dbReference type="NCBI Taxonomy" id="1458930"/>
    <lineage>
        <taxon>Bacteria</taxon>
        <taxon>Bacillati</taxon>
        <taxon>Cyanobacteriota</taxon>
        <taxon>Cyanophyceae</taxon>
        <taxon>Oscillatoriophycideae</taxon>
        <taxon>Oscillatoriales</taxon>
        <taxon>Microcoleaceae</taxon>
        <taxon>Okeania</taxon>
    </lineage>
</organism>
<keyword evidence="2" id="KW-0560">Oxidoreductase</keyword>